<dbReference type="AlphaFoldDB" id="A0A1K0FSG3"/>
<keyword evidence="1" id="KW-0812">Transmembrane</keyword>
<reference evidence="2 3" key="1">
    <citation type="submission" date="2016-09" db="EMBL/GenBank/DDBJ databases">
        <title>Couchioplanes caeruleus draft genome sequence.</title>
        <authorList>
            <person name="Sheehan J."/>
            <person name="Caffrey P."/>
        </authorList>
    </citation>
    <scope>NUCLEOTIDE SEQUENCE [LARGE SCALE GENOMIC DNA]</scope>
    <source>
        <strain evidence="2 3">DSM 43634</strain>
    </source>
</reference>
<accession>A0A1K0FSG3</accession>
<proteinExistence type="predicted"/>
<keyword evidence="3" id="KW-1185">Reference proteome</keyword>
<evidence type="ECO:0000313" key="2">
    <source>
        <dbReference type="EMBL" id="OJF15791.1"/>
    </source>
</evidence>
<protein>
    <submittedName>
        <fullName evidence="2">Uncharacterized protein</fullName>
    </submittedName>
</protein>
<organism evidence="2 3">
    <name type="scientific">Couchioplanes caeruleus subsp. caeruleus</name>
    <dbReference type="NCBI Taxonomy" id="56427"/>
    <lineage>
        <taxon>Bacteria</taxon>
        <taxon>Bacillati</taxon>
        <taxon>Actinomycetota</taxon>
        <taxon>Actinomycetes</taxon>
        <taxon>Micromonosporales</taxon>
        <taxon>Micromonosporaceae</taxon>
        <taxon>Couchioplanes</taxon>
    </lineage>
</organism>
<name>A0A1K0FSG3_9ACTN</name>
<feature type="transmembrane region" description="Helical" evidence="1">
    <location>
        <begin position="86"/>
        <end position="105"/>
    </location>
</feature>
<gene>
    <name evidence="2" type="ORF">BG844_02445</name>
</gene>
<keyword evidence="1" id="KW-1133">Transmembrane helix</keyword>
<keyword evidence="1" id="KW-0472">Membrane</keyword>
<comment type="caution">
    <text evidence="2">The sequence shown here is derived from an EMBL/GenBank/DDBJ whole genome shotgun (WGS) entry which is preliminary data.</text>
</comment>
<evidence type="ECO:0000313" key="3">
    <source>
        <dbReference type="Proteomes" id="UP000182486"/>
    </source>
</evidence>
<dbReference type="Proteomes" id="UP000182486">
    <property type="component" value="Unassembled WGS sequence"/>
</dbReference>
<evidence type="ECO:0000256" key="1">
    <source>
        <dbReference type="SAM" id="Phobius"/>
    </source>
</evidence>
<sequence length="145" mass="15054">MWAGAASRRHLRACVVEGCVFAAQGVEQLRYAVVADGGAVTAQAVSEGVAADRASVAGQFVAGGAGGGQQRDEVRGEVDTVIPVELLAVVLVAVLVIVLVTVVVLDASARANQTRSDPLPETLRRTRALRTHRPTHRHASAVSIA</sequence>
<dbReference type="EMBL" id="MEIA01000011">
    <property type="protein sequence ID" value="OJF15791.1"/>
    <property type="molecule type" value="Genomic_DNA"/>
</dbReference>